<feature type="region of interest" description="Disordered" evidence="1">
    <location>
        <begin position="297"/>
        <end position="318"/>
    </location>
</feature>
<name>A0ABV9CIU5_9ACTN</name>
<dbReference type="SUPFAM" id="SSF52833">
    <property type="entry name" value="Thioredoxin-like"/>
    <property type="match status" value="1"/>
</dbReference>
<proteinExistence type="predicted"/>
<evidence type="ECO:0000259" key="2">
    <source>
        <dbReference type="PROSITE" id="PS50405"/>
    </source>
</evidence>
<protein>
    <submittedName>
        <fullName evidence="3">Glutathione S-transferase C-terminal domain-containing protein</fullName>
    </submittedName>
</protein>
<comment type="caution">
    <text evidence="3">The sequence shown here is derived from an EMBL/GenBank/DDBJ whole genome shotgun (WGS) entry which is preliminary data.</text>
</comment>
<dbReference type="InterPro" id="IPR036249">
    <property type="entry name" value="Thioredoxin-like_sf"/>
</dbReference>
<organism evidence="3 4">
    <name type="scientific">Sphaerisporangium dianthi</name>
    <dbReference type="NCBI Taxonomy" id="1436120"/>
    <lineage>
        <taxon>Bacteria</taxon>
        <taxon>Bacillati</taxon>
        <taxon>Actinomycetota</taxon>
        <taxon>Actinomycetes</taxon>
        <taxon>Streptosporangiales</taxon>
        <taxon>Streptosporangiaceae</taxon>
        <taxon>Sphaerisporangium</taxon>
    </lineage>
</organism>
<dbReference type="RefSeq" id="WP_380842248.1">
    <property type="nucleotide sequence ID" value="NZ_JBHSFP010000013.1"/>
</dbReference>
<dbReference type="Proteomes" id="UP001596004">
    <property type="component" value="Unassembled WGS sequence"/>
</dbReference>
<dbReference type="Pfam" id="PF13410">
    <property type="entry name" value="GST_C_2"/>
    <property type="match status" value="1"/>
</dbReference>
<gene>
    <name evidence="3" type="ORF">ACFO60_20405</name>
</gene>
<dbReference type="InterPro" id="IPR036282">
    <property type="entry name" value="Glutathione-S-Trfase_C_sf"/>
</dbReference>
<keyword evidence="4" id="KW-1185">Reference proteome</keyword>
<dbReference type="SUPFAM" id="SSF47616">
    <property type="entry name" value="GST C-terminal domain-like"/>
    <property type="match status" value="1"/>
</dbReference>
<evidence type="ECO:0000313" key="4">
    <source>
        <dbReference type="Proteomes" id="UP001596004"/>
    </source>
</evidence>
<reference evidence="4" key="1">
    <citation type="journal article" date="2019" name="Int. J. Syst. Evol. Microbiol.">
        <title>The Global Catalogue of Microorganisms (GCM) 10K type strain sequencing project: providing services to taxonomists for standard genome sequencing and annotation.</title>
        <authorList>
            <consortium name="The Broad Institute Genomics Platform"/>
            <consortium name="The Broad Institute Genome Sequencing Center for Infectious Disease"/>
            <person name="Wu L."/>
            <person name="Ma J."/>
        </authorList>
    </citation>
    <scope>NUCLEOTIDE SEQUENCE [LARGE SCALE GENOMIC DNA]</scope>
    <source>
        <strain evidence="4">CGMCC 4.7132</strain>
    </source>
</reference>
<evidence type="ECO:0000313" key="3">
    <source>
        <dbReference type="EMBL" id="MFC4533141.1"/>
    </source>
</evidence>
<dbReference type="Pfam" id="PF13409">
    <property type="entry name" value="GST_N_2"/>
    <property type="match status" value="1"/>
</dbReference>
<dbReference type="InterPro" id="IPR004045">
    <property type="entry name" value="Glutathione_S-Trfase_N"/>
</dbReference>
<dbReference type="PANTHER" id="PTHR32419:SF6">
    <property type="entry name" value="GLUTATHIONE S-TRANSFERASE OMEGA-LIKE 1-RELATED"/>
    <property type="match status" value="1"/>
</dbReference>
<sequence>MSAPSSSDRLAGPVDIAGHGEYRITRRADDPRPLYRFTGRISEDGRTGFTPDAGRYHVYAGWFCPWSQRVTIARALAGLGDAISVSYVDNARDGRGWAFRERYGPDPVNGFTLLREAYEATEAGFDGHVSVPTLWDRVTGTVVSNDFKGIGIDIGTRFRRLAEPLVDTYPERHRDEIEELDAWLGPAVNHGAGAAGRPGPDGARARATLLDAFAALDERLATRRYLVGSTPTEADIRLWVTLVRYDAGPNARRAINPGLHEYPHLWAYARDLYTVPAFRDTTEFASFTAPGAEVPDWHAPRTRALPTPGTRGAAAHVG</sequence>
<dbReference type="InterPro" id="IPR010987">
    <property type="entry name" value="Glutathione-S-Trfase_C-like"/>
</dbReference>
<dbReference type="PANTHER" id="PTHR32419">
    <property type="entry name" value="GLUTATHIONYL-HYDROQUINONE REDUCTASE"/>
    <property type="match status" value="1"/>
</dbReference>
<accession>A0ABV9CIU5</accession>
<evidence type="ECO:0000256" key="1">
    <source>
        <dbReference type="SAM" id="MobiDB-lite"/>
    </source>
</evidence>
<dbReference type="Gene3D" id="1.20.1050.10">
    <property type="match status" value="1"/>
</dbReference>
<dbReference type="PROSITE" id="PS50405">
    <property type="entry name" value="GST_CTER"/>
    <property type="match status" value="1"/>
</dbReference>
<dbReference type="InterPro" id="IPR016639">
    <property type="entry name" value="GST_Omega/GSH"/>
</dbReference>
<dbReference type="Gene3D" id="3.40.30.10">
    <property type="entry name" value="Glutaredoxin"/>
    <property type="match status" value="1"/>
</dbReference>
<dbReference type="EMBL" id="JBHSFP010000013">
    <property type="protein sequence ID" value="MFC4533141.1"/>
    <property type="molecule type" value="Genomic_DNA"/>
</dbReference>
<feature type="domain" description="GST C-terminal" evidence="2">
    <location>
        <begin position="159"/>
        <end position="292"/>
    </location>
</feature>